<dbReference type="InterPro" id="IPR051479">
    <property type="entry name" value="PorB-like"/>
</dbReference>
<dbReference type="PANTHER" id="PTHR42897:SF2">
    <property type="entry name" value="PYRUVATE SYNTHASE SUBUNIT PORB"/>
    <property type="match status" value="1"/>
</dbReference>
<proteinExistence type="predicted"/>
<reference evidence="4 5" key="1">
    <citation type="journal article" date="2010" name="Stand. Genomic Sci.">
        <title>Complete genome sequence of Thermosediminibacter oceani type strain (JW/IW-1228P).</title>
        <authorList>
            <person name="Pitluck S."/>
            <person name="Yasawong M."/>
            <person name="Munk C."/>
            <person name="Nolan M."/>
            <person name="Lapidus A."/>
            <person name="Lucas S."/>
            <person name="Glavina Del Rio T."/>
            <person name="Tice H."/>
            <person name="Cheng J.F."/>
            <person name="Bruce D."/>
            <person name="Detter C."/>
            <person name="Tapia R."/>
            <person name="Han C."/>
            <person name="Goodwin L."/>
            <person name="Liolios K."/>
            <person name="Ivanova N."/>
            <person name="Mavromatis K."/>
            <person name="Mikhailova N."/>
            <person name="Pati A."/>
            <person name="Chen A."/>
            <person name="Palaniappan K."/>
            <person name="Land M."/>
            <person name="Hauser L."/>
            <person name="Chang Y.J."/>
            <person name="Jeffries C.D."/>
            <person name="Rohde M."/>
            <person name="Spring S."/>
            <person name="Sikorski J."/>
            <person name="Goker M."/>
            <person name="Woyke T."/>
            <person name="Bristow J."/>
            <person name="Eisen J.A."/>
            <person name="Markowitz V."/>
            <person name="Hugenholtz P."/>
            <person name="Kyrpides N.C."/>
            <person name="Klenk H.P."/>
        </authorList>
    </citation>
    <scope>NUCLEOTIDE SEQUENCE [LARGE SCALE GENOMIC DNA]</scope>
    <source>
        <strain evidence="5">ATCC BAA-1034 / DSM 16646 / JW/IW-1228P</strain>
    </source>
</reference>
<evidence type="ECO:0000259" key="3">
    <source>
        <dbReference type="Pfam" id="PF02775"/>
    </source>
</evidence>
<keyword evidence="5" id="KW-1185">Reference proteome</keyword>
<keyword evidence="1" id="KW-0560">Oxidoreductase</keyword>
<dbReference type="InterPro" id="IPR029061">
    <property type="entry name" value="THDP-binding"/>
</dbReference>
<organism evidence="4 5">
    <name type="scientific">Thermosediminibacter oceani (strain ATCC BAA-1034 / DSM 16646 / JW/IW-1228P)</name>
    <dbReference type="NCBI Taxonomy" id="555079"/>
    <lineage>
        <taxon>Bacteria</taxon>
        <taxon>Bacillati</taxon>
        <taxon>Bacillota</taxon>
        <taxon>Clostridia</taxon>
        <taxon>Thermosediminibacterales</taxon>
        <taxon>Thermosediminibacteraceae</taxon>
        <taxon>Thermosediminibacter</taxon>
    </lineage>
</organism>
<dbReference type="STRING" id="555079.Toce_2138"/>
<dbReference type="GO" id="GO:0016491">
    <property type="term" value="F:oxidoreductase activity"/>
    <property type="evidence" value="ECO:0007669"/>
    <property type="project" value="UniProtKB-KW"/>
</dbReference>
<dbReference type="HOGENOM" id="CLU_058423_0_0_9"/>
<dbReference type="SUPFAM" id="SSF52518">
    <property type="entry name" value="Thiamin diphosphate-binding fold (THDP-binding)"/>
    <property type="match status" value="1"/>
</dbReference>
<feature type="compositionally biased region" description="Polar residues" evidence="2">
    <location>
        <begin position="146"/>
        <end position="159"/>
    </location>
</feature>
<dbReference type="OrthoDB" id="9794954at2"/>
<evidence type="ECO:0000313" key="4">
    <source>
        <dbReference type="EMBL" id="ADL08852.1"/>
    </source>
</evidence>
<dbReference type="CDD" id="cd03376">
    <property type="entry name" value="TPP_PFOR_porB_like"/>
    <property type="match status" value="1"/>
</dbReference>
<evidence type="ECO:0000256" key="1">
    <source>
        <dbReference type="ARBA" id="ARBA00023002"/>
    </source>
</evidence>
<feature type="domain" description="Thiamine pyrophosphate enzyme TPP-binding" evidence="3">
    <location>
        <begin position="48"/>
        <end position="215"/>
    </location>
</feature>
<dbReference type="eggNOG" id="COG1013">
    <property type="taxonomic scope" value="Bacteria"/>
</dbReference>
<dbReference type="GO" id="GO:0030976">
    <property type="term" value="F:thiamine pyrophosphate binding"/>
    <property type="evidence" value="ECO:0007669"/>
    <property type="project" value="InterPro"/>
</dbReference>
<evidence type="ECO:0000313" key="5">
    <source>
        <dbReference type="Proteomes" id="UP000000272"/>
    </source>
</evidence>
<protein>
    <submittedName>
        <fullName evidence="4">Thiamine pyrophosphate protein domain protein TPP-binding protein</fullName>
    </submittedName>
</protein>
<dbReference type="Pfam" id="PF02775">
    <property type="entry name" value="TPP_enzyme_C"/>
    <property type="match status" value="1"/>
</dbReference>
<feature type="region of interest" description="Disordered" evidence="2">
    <location>
        <begin position="146"/>
        <end position="167"/>
    </location>
</feature>
<dbReference type="EMBL" id="CP002131">
    <property type="protein sequence ID" value="ADL08852.1"/>
    <property type="molecule type" value="Genomic_DNA"/>
</dbReference>
<name>D9S0J4_THEOJ</name>
<sequence length="314" mass="34852">MATLKELSKVQERFVGGHRLCAGCGHGISVRMILNAVEDANVVVGCATGCLEVASTIYPYTAWNCSFIHNAFENAGATISGVEAAYRALKKRGRIDRDFKIIAFGGDGGTYDIGLQSLSGAMERGHNIVYVCLNNEAYMNTGIQRSSATPVGADTTTSPAGKVIPGKQQPRKDLTAIMAAHNIPYAAQTAIHSWQDVHKKAKKAVEVEGPAFINVLSPCPRGWRYNTEDIVEITRLAVETRFWPLFEVENGKWKLNYKPKKYVPVEEFLKPQGRFRHLFKPGNEHVIKAIQEEIDRRWLALLERCGETPELPPR</sequence>
<evidence type="ECO:0000256" key="2">
    <source>
        <dbReference type="SAM" id="MobiDB-lite"/>
    </source>
</evidence>
<gene>
    <name evidence="4" type="ordered locus">Toce_2138</name>
</gene>
<dbReference type="InterPro" id="IPR011766">
    <property type="entry name" value="TPP_enzyme_TPP-bd"/>
</dbReference>
<accession>D9S0J4</accession>
<dbReference type="KEGG" id="toc:Toce_2138"/>
<dbReference type="Proteomes" id="UP000000272">
    <property type="component" value="Chromosome"/>
</dbReference>
<dbReference type="Gene3D" id="3.40.50.970">
    <property type="match status" value="2"/>
</dbReference>
<dbReference type="PANTHER" id="PTHR42897">
    <property type="entry name" value="PYRUVATE SYNTHASE SUBUNIT PORB"/>
    <property type="match status" value="1"/>
</dbReference>
<dbReference type="AlphaFoldDB" id="D9S0J4"/>
<dbReference type="RefSeq" id="WP_013276860.1">
    <property type="nucleotide sequence ID" value="NC_014377.1"/>
</dbReference>